<dbReference type="PANTHER" id="PTHR24198">
    <property type="entry name" value="ANKYRIN REPEAT AND PROTEIN KINASE DOMAIN-CONTAINING PROTEIN"/>
    <property type="match status" value="1"/>
</dbReference>
<evidence type="ECO:0000313" key="5">
    <source>
        <dbReference type="Proteomes" id="UP001642464"/>
    </source>
</evidence>
<name>A0ABP0QYY1_9DINO</name>
<dbReference type="SMART" id="SM00248">
    <property type="entry name" value="ANK"/>
    <property type="match status" value="5"/>
</dbReference>
<dbReference type="EMBL" id="CAXAMM010040296">
    <property type="protein sequence ID" value="CAK9092331.1"/>
    <property type="molecule type" value="Genomic_DNA"/>
</dbReference>
<gene>
    <name evidence="4" type="ORF">SCF082_LOCUS43454</name>
</gene>
<dbReference type="InterPro" id="IPR002110">
    <property type="entry name" value="Ankyrin_rpt"/>
</dbReference>
<protein>
    <submittedName>
        <fullName evidence="4">Ankyrin repeat and SAM domain-containing protein 1A (Odin)</fullName>
    </submittedName>
</protein>
<dbReference type="Proteomes" id="UP001642464">
    <property type="component" value="Unassembled WGS sequence"/>
</dbReference>
<keyword evidence="5" id="KW-1185">Reference proteome</keyword>
<keyword evidence="2 3" id="KW-0040">ANK repeat</keyword>
<reference evidence="4 5" key="1">
    <citation type="submission" date="2024-02" db="EMBL/GenBank/DDBJ databases">
        <authorList>
            <person name="Chen Y."/>
            <person name="Shah S."/>
            <person name="Dougan E. K."/>
            <person name="Thang M."/>
            <person name="Chan C."/>
        </authorList>
    </citation>
    <scope>NUCLEOTIDE SEQUENCE [LARGE SCALE GENOMIC DNA]</scope>
</reference>
<feature type="repeat" description="ANK" evidence="3">
    <location>
        <begin position="550"/>
        <end position="582"/>
    </location>
</feature>
<dbReference type="Gene3D" id="1.25.40.20">
    <property type="entry name" value="Ankyrin repeat-containing domain"/>
    <property type="match status" value="2"/>
</dbReference>
<dbReference type="SUPFAM" id="SSF48403">
    <property type="entry name" value="Ankyrin repeat"/>
    <property type="match status" value="1"/>
</dbReference>
<dbReference type="Pfam" id="PF00023">
    <property type="entry name" value="Ank"/>
    <property type="match status" value="2"/>
</dbReference>
<evidence type="ECO:0000256" key="3">
    <source>
        <dbReference type="PROSITE-ProRule" id="PRU00023"/>
    </source>
</evidence>
<accession>A0ABP0QYY1</accession>
<sequence>MSCCGRGPSTPLEHFAMMLNMQNRKRGDEETMKMSYPMYTVAAEVLLKMDRLRPHERLMEQGMLVEFKKGMGNAAFVSHQWVGGEHPDPEFKQFQVLQEALRRTLTDLKVIELDIYTESFVPSAKSLPTNKLWSEALFVWYDYFSCPQLEHNGTHYTDINQTSDLALAIESIPAYITKCAFFFVLCPTIENADSSKLFTPVTWAQRGWCRMERACRELSMEASWIMIKSSGWLELIGSPLGSFAFGGPAGEGQFSVEEDRQKLGPVMVHLLKHKLHSLLKAKDLVGYRLLLNTQMTHLGGFKVDVVDDVVPCFEPDPDSKPDSLSVIVSRFFYQNGFKGVNDVDRAGWSPLHYAALNGNPQLIQGLLEQRADLNCKTHKDQPIIGMHGHASALVISLFFKQNKVVRLLLEARAIMDGGLHPPIYCAARASNSEGVRLLCEASCNIHARDLYDVSGFEAAAMNGARTSMDVLAAAGALESANMGNVLFWSQVFRGGQREMVQHLLDLRADVNYQYGWPSLRTTFGQFVALNTLKYRLGNRTRNPRRCFHGVEGTPLMMAVIAGEYEGAAALIAAGADINIRNGRGVTAGDLAQGLAVPDFLAEGLLGRRAECERILSISLAGSLVETKL</sequence>
<evidence type="ECO:0000313" key="4">
    <source>
        <dbReference type="EMBL" id="CAK9092331.1"/>
    </source>
</evidence>
<feature type="repeat" description="ANK" evidence="3">
    <location>
        <begin position="346"/>
        <end position="378"/>
    </location>
</feature>
<organism evidence="4 5">
    <name type="scientific">Durusdinium trenchii</name>
    <dbReference type="NCBI Taxonomy" id="1381693"/>
    <lineage>
        <taxon>Eukaryota</taxon>
        <taxon>Sar</taxon>
        <taxon>Alveolata</taxon>
        <taxon>Dinophyceae</taxon>
        <taxon>Suessiales</taxon>
        <taxon>Symbiodiniaceae</taxon>
        <taxon>Durusdinium</taxon>
    </lineage>
</organism>
<evidence type="ECO:0000256" key="2">
    <source>
        <dbReference type="ARBA" id="ARBA00023043"/>
    </source>
</evidence>
<comment type="caution">
    <text evidence="4">The sequence shown here is derived from an EMBL/GenBank/DDBJ whole genome shotgun (WGS) entry which is preliminary data.</text>
</comment>
<keyword evidence="1" id="KW-0677">Repeat</keyword>
<dbReference type="PROSITE" id="PS50297">
    <property type="entry name" value="ANK_REP_REGION"/>
    <property type="match status" value="2"/>
</dbReference>
<evidence type="ECO:0000256" key="1">
    <source>
        <dbReference type="ARBA" id="ARBA00022737"/>
    </source>
</evidence>
<dbReference type="PROSITE" id="PS50088">
    <property type="entry name" value="ANK_REPEAT"/>
    <property type="match status" value="2"/>
</dbReference>
<dbReference type="PANTHER" id="PTHR24198:SF165">
    <property type="entry name" value="ANKYRIN REPEAT-CONTAINING PROTEIN-RELATED"/>
    <property type="match status" value="1"/>
</dbReference>
<dbReference type="InterPro" id="IPR036770">
    <property type="entry name" value="Ankyrin_rpt-contain_sf"/>
</dbReference>
<proteinExistence type="predicted"/>